<accession>A0A1Y1QAE1</accession>
<gene>
    <name evidence="1" type="ORF">BWK73_46820</name>
</gene>
<sequence length="272" mass="29725">MTAAKKQVNDNTHALTVTTAAAPPAPVSLGILQGTSPAALMSGASEMAGELAKMIEAQRLWDPINGKKYVKVEGWTTLAVMMGVVAREVQTTEADGIYTAVVELVRMSDGACISRASAECGEEKPWNARPRYARRSMAQTRATGKACRLAFSWVMSLAGYEPTPLEEMPNDPIVSVVPQPIRPPVNDNTRPSVADSRITPQQRRLLEGKIAESGLDRERVKSWVERSWKVDHFNALTNDQLNQLIIKIGQWSAAEKSLAQAKAEKEVNDETV</sequence>
<evidence type="ECO:0000313" key="2">
    <source>
        <dbReference type="Proteomes" id="UP000192491"/>
    </source>
</evidence>
<evidence type="ECO:0000313" key="1">
    <source>
        <dbReference type="EMBL" id="OQX01224.1"/>
    </source>
</evidence>
<protein>
    <submittedName>
        <fullName evidence="1">Uncharacterized protein</fullName>
    </submittedName>
</protein>
<reference evidence="1 2" key="1">
    <citation type="submission" date="2017-01" db="EMBL/GenBank/DDBJ databases">
        <title>Novel large sulfur bacteria in the metagenomes of groundwater-fed chemosynthetic microbial mats in the Lake Huron basin.</title>
        <authorList>
            <person name="Sharrar A.M."/>
            <person name="Flood B.E."/>
            <person name="Bailey J.V."/>
            <person name="Jones D.S."/>
            <person name="Biddanda B."/>
            <person name="Ruberg S.A."/>
            <person name="Marcus D.N."/>
            <person name="Dick G.J."/>
        </authorList>
    </citation>
    <scope>NUCLEOTIDE SEQUENCE [LARGE SCALE GENOMIC DNA]</scope>
    <source>
        <strain evidence="1">A8</strain>
    </source>
</reference>
<organism evidence="1 2">
    <name type="scientific">Thiothrix lacustris</name>
    <dbReference type="NCBI Taxonomy" id="525917"/>
    <lineage>
        <taxon>Bacteria</taxon>
        <taxon>Pseudomonadati</taxon>
        <taxon>Pseudomonadota</taxon>
        <taxon>Gammaproteobacteria</taxon>
        <taxon>Thiotrichales</taxon>
        <taxon>Thiotrichaceae</taxon>
        <taxon>Thiothrix</taxon>
    </lineage>
</organism>
<dbReference type="Proteomes" id="UP000192491">
    <property type="component" value="Unassembled WGS sequence"/>
</dbReference>
<comment type="caution">
    <text evidence="1">The sequence shown here is derived from an EMBL/GenBank/DDBJ whole genome shotgun (WGS) entry which is preliminary data.</text>
</comment>
<name>A0A1Y1QAE1_9GAMM</name>
<dbReference type="AlphaFoldDB" id="A0A1Y1QAE1"/>
<dbReference type="EMBL" id="MTEJ01000597">
    <property type="protein sequence ID" value="OQX01224.1"/>
    <property type="molecule type" value="Genomic_DNA"/>
</dbReference>
<proteinExistence type="predicted"/>